<evidence type="ECO:0000313" key="2">
    <source>
        <dbReference type="Proteomes" id="UP001186974"/>
    </source>
</evidence>
<proteinExistence type="predicted"/>
<comment type="caution">
    <text evidence="1">The sequence shown here is derived from an EMBL/GenBank/DDBJ whole genome shotgun (WGS) entry which is preliminary data.</text>
</comment>
<name>A0ACC3CZM7_9PEZI</name>
<accession>A0ACC3CZM7</accession>
<protein>
    <submittedName>
        <fullName evidence="1">Uncharacterized protein</fullName>
    </submittedName>
</protein>
<dbReference type="Proteomes" id="UP001186974">
    <property type="component" value="Unassembled WGS sequence"/>
</dbReference>
<gene>
    <name evidence="1" type="ORF">LTS18_010283</name>
</gene>
<evidence type="ECO:0000313" key="1">
    <source>
        <dbReference type="EMBL" id="KAK3059681.1"/>
    </source>
</evidence>
<reference evidence="1" key="1">
    <citation type="submission" date="2024-09" db="EMBL/GenBank/DDBJ databases">
        <title>Black Yeasts Isolated from many extreme environments.</title>
        <authorList>
            <person name="Coleine C."/>
            <person name="Stajich J.E."/>
            <person name="Selbmann L."/>
        </authorList>
    </citation>
    <scope>NUCLEOTIDE SEQUENCE</scope>
    <source>
        <strain evidence="1">CCFEE 5737</strain>
    </source>
</reference>
<sequence>MLTIPHFFRAPQSSLDSAPPPDGGLQAWTQVLIGHLINFNIWGQIQSFGIFQPIYSSTLSQTPSSISWIGSLQILLVYFVGTFSGRAMDAGYFKLMLVLGLFLQVFGIFMTSLASSYWQLLLSQGICQGLGNGLLFCPIVALVSTYFTTKKTLAISCAACGAATGGMVFPAIARQLLDKVGFAWTVRVMGFVALFNAIIALTFARTRLPSRSTGPIVEWSAFKDKTYSLYAVGTFLTFWGSFFAFYYVRTYATDILGVPSSTTFIILLIMNGMGLPGRILPAILADRYFGALSVFIPIVFLAGVLLLCWIAVDSLAGLYVFAVFYGFFGGGVQSLFAASLAALTQDLGKVGVRVGMVFSIVGVASLTGPPLAGALIQRMEGKYVGACIFGGVTMICGCGFIVAARLVNKDGQQQKERGKSTTASETSLSDEETKL</sequence>
<organism evidence="1 2">
    <name type="scientific">Coniosporium uncinatum</name>
    <dbReference type="NCBI Taxonomy" id="93489"/>
    <lineage>
        <taxon>Eukaryota</taxon>
        <taxon>Fungi</taxon>
        <taxon>Dikarya</taxon>
        <taxon>Ascomycota</taxon>
        <taxon>Pezizomycotina</taxon>
        <taxon>Dothideomycetes</taxon>
        <taxon>Dothideomycetes incertae sedis</taxon>
        <taxon>Coniosporium</taxon>
    </lineage>
</organism>
<dbReference type="EMBL" id="JAWDJW010009193">
    <property type="protein sequence ID" value="KAK3059681.1"/>
    <property type="molecule type" value="Genomic_DNA"/>
</dbReference>
<keyword evidence="2" id="KW-1185">Reference proteome</keyword>